<dbReference type="GeneID" id="19200216"/>
<dbReference type="Pfam" id="PF00135">
    <property type="entry name" value="COesterase"/>
    <property type="match status" value="1"/>
</dbReference>
<dbReference type="OrthoDB" id="408631at2759"/>
<evidence type="ECO:0000313" key="6">
    <source>
        <dbReference type="Proteomes" id="UP000053558"/>
    </source>
</evidence>
<proteinExistence type="inferred from homology"/>
<name>A0A5M3MED5_CONPW</name>
<dbReference type="EC" id="3.1.1.-" evidence="3"/>
<dbReference type="PROSITE" id="PS00122">
    <property type="entry name" value="CARBOXYLESTERASE_B_1"/>
    <property type="match status" value="1"/>
</dbReference>
<evidence type="ECO:0000256" key="3">
    <source>
        <dbReference type="RuleBase" id="RU361235"/>
    </source>
</evidence>
<comment type="similarity">
    <text evidence="1 3">Belongs to the type-B carboxylesterase/lipase family.</text>
</comment>
<dbReference type="RefSeq" id="XP_007772748.1">
    <property type="nucleotide sequence ID" value="XM_007774558.1"/>
</dbReference>
<organism evidence="5 6">
    <name type="scientific">Coniophora puteana (strain RWD-64-598)</name>
    <name type="common">Brown rot fungus</name>
    <dbReference type="NCBI Taxonomy" id="741705"/>
    <lineage>
        <taxon>Eukaryota</taxon>
        <taxon>Fungi</taxon>
        <taxon>Dikarya</taxon>
        <taxon>Basidiomycota</taxon>
        <taxon>Agaricomycotina</taxon>
        <taxon>Agaricomycetes</taxon>
        <taxon>Agaricomycetidae</taxon>
        <taxon>Boletales</taxon>
        <taxon>Coniophorineae</taxon>
        <taxon>Coniophoraceae</taxon>
        <taxon>Coniophora</taxon>
    </lineage>
</organism>
<keyword evidence="6" id="KW-1185">Reference proteome</keyword>
<dbReference type="OMA" id="TCSVNEM"/>
<feature type="signal peptide" evidence="3">
    <location>
        <begin position="1"/>
        <end position="19"/>
    </location>
</feature>
<dbReference type="KEGG" id="cput:CONPUDRAFT_129624"/>
<dbReference type="InterPro" id="IPR029058">
    <property type="entry name" value="AB_hydrolase_fold"/>
</dbReference>
<dbReference type="Proteomes" id="UP000053558">
    <property type="component" value="Unassembled WGS sequence"/>
</dbReference>
<sequence>MNILAHLLLTTLLSTTALASPSSNNTTTHYPALTSPLGPVINLGYAAYAGNTTTPTGEANGTVAFFGGIPYAQPPVGELRFRAPQPLDETPASDGKPQVVDARNFGPACLQQPAVVGVGSEDCLLLNVWKPSNASEGDNLPVVGGGFYAGTTQGFPLYPWVTQDQQIVGVSMGYRLSVPGFLATPSLLASGDGNAGLRDQRAALDWVQRNIRSFGGDPQNVAIAGESAGGASVVMQIAAYGGQREVPFRRGTGQSIGFGPMMNDTQNAELFANITQWAGCPSSPESTALACLRTASLGALVSAINHTPLGAVSPTVDAAAGADAFLPDRPSRLIAQGKFASVGFTGGHCSNDGRTFVGGAPEDLQTEEEVASVPFKRWPGVTNETIQEALALYPPPSNASGAEFSSEYDRASIMAGDVIFTCMDWFLAEQMMRKGVQDVYAFQWNAPDPVLLKAAPYEGTMHTSDIYFLFEGTSADNAGFTFTPFNSTELALSQTAIAYWTSFASTGSPSTLRLPGSPEWLAFAPGYGRMVLTEATTATANATGAGTASAWEAFGDAHVERCLFWMREDVTAQTAV</sequence>
<feature type="domain" description="Carboxylesterase type B" evidence="4">
    <location>
        <begin position="40"/>
        <end position="537"/>
    </location>
</feature>
<evidence type="ECO:0000259" key="4">
    <source>
        <dbReference type="Pfam" id="PF00135"/>
    </source>
</evidence>
<evidence type="ECO:0000256" key="2">
    <source>
        <dbReference type="ARBA" id="ARBA00022801"/>
    </source>
</evidence>
<keyword evidence="3" id="KW-0732">Signal</keyword>
<dbReference type="Gene3D" id="3.40.50.1820">
    <property type="entry name" value="alpha/beta hydrolase"/>
    <property type="match status" value="1"/>
</dbReference>
<accession>A0A5M3MED5</accession>
<dbReference type="EMBL" id="JH711584">
    <property type="protein sequence ID" value="EIW77366.1"/>
    <property type="molecule type" value="Genomic_DNA"/>
</dbReference>
<gene>
    <name evidence="5" type="ORF">CONPUDRAFT_129624</name>
</gene>
<dbReference type="InterPro" id="IPR050309">
    <property type="entry name" value="Type-B_Carboxylest/Lipase"/>
</dbReference>
<dbReference type="SUPFAM" id="SSF53474">
    <property type="entry name" value="alpha/beta-Hydrolases"/>
    <property type="match status" value="1"/>
</dbReference>
<dbReference type="GO" id="GO:0016787">
    <property type="term" value="F:hydrolase activity"/>
    <property type="evidence" value="ECO:0007669"/>
    <property type="project" value="UniProtKB-KW"/>
</dbReference>
<dbReference type="PANTHER" id="PTHR11559">
    <property type="entry name" value="CARBOXYLESTERASE"/>
    <property type="match status" value="1"/>
</dbReference>
<protein>
    <recommendedName>
        <fullName evidence="3">Carboxylic ester hydrolase</fullName>
        <ecNumber evidence="3">3.1.1.-</ecNumber>
    </recommendedName>
</protein>
<evidence type="ECO:0000256" key="1">
    <source>
        <dbReference type="ARBA" id="ARBA00005964"/>
    </source>
</evidence>
<evidence type="ECO:0000313" key="5">
    <source>
        <dbReference type="EMBL" id="EIW77366.1"/>
    </source>
</evidence>
<dbReference type="InterPro" id="IPR019826">
    <property type="entry name" value="Carboxylesterase_B_AS"/>
</dbReference>
<reference evidence="6" key="1">
    <citation type="journal article" date="2012" name="Science">
        <title>The Paleozoic origin of enzymatic lignin decomposition reconstructed from 31 fungal genomes.</title>
        <authorList>
            <person name="Floudas D."/>
            <person name="Binder M."/>
            <person name="Riley R."/>
            <person name="Barry K."/>
            <person name="Blanchette R.A."/>
            <person name="Henrissat B."/>
            <person name="Martinez A.T."/>
            <person name="Otillar R."/>
            <person name="Spatafora J.W."/>
            <person name="Yadav J.S."/>
            <person name="Aerts A."/>
            <person name="Benoit I."/>
            <person name="Boyd A."/>
            <person name="Carlson A."/>
            <person name="Copeland A."/>
            <person name="Coutinho P.M."/>
            <person name="de Vries R.P."/>
            <person name="Ferreira P."/>
            <person name="Findley K."/>
            <person name="Foster B."/>
            <person name="Gaskell J."/>
            <person name="Glotzer D."/>
            <person name="Gorecki P."/>
            <person name="Heitman J."/>
            <person name="Hesse C."/>
            <person name="Hori C."/>
            <person name="Igarashi K."/>
            <person name="Jurgens J.A."/>
            <person name="Kallen N."/>
            <person name="Kersten P."/>
            <person name="Kohler A."/>
            <person name="Kuees U."/>
            <person name="Kumar T.K.A."/>
            <person name="Kuo A."/>
            <person name="LaButti K."/>
            <person name="Larrondo L.F."/>
            <person name="Lindquist E."/>
            <person name="Ling A."/>
            <person name="Lombard V."/>
            <person name="Lucas S."/>
            <person name="Lundell T."/>
            <person name="Martin R."/>
            <person name="McLaughlin D.J."/>
            <person name="Morgenstern I."/>
            <person name="Morin E."/>
            <person name="Murat C."/>
            <person name="Nagy L.G."/>
            <person name="Nolan M."/>
            <person name="Ohm R.A."/>
            <person name="Patyshakuliyeva A."/>
            <person name="Rokas A."/>
            <person name="Ruiz-Duenas F.J."/>
            <person name="Sabat G."/>
            <person name="Salamov A."/>
            <person name="Samejima M."/>
            <person name="Schmutz J."/>
            <person name="Slot J.C."/>
            <person name="St John F."/>
            <person name="Stenlid J."/>
            <person name="Sun H."/>
            <person name="Sun S."/>
            <person name="Syed K."/>
            <person name="Tsang A."/>
            <person name="Wiebenga A."/>
            <person name="Young D."/>
            <person name="Pisabarro A."/>
            <person name="Eastwood D.C."/>
            <person name="Martin F."/>
            <person name="Cullen D."/>
            <person name="Grigoriev I.V."/>
            <person name="Hibbett D.S."/>
        </authorList>
    </citation>
    <scope>NUCLEOTIDE SEQUENCE [LARGE SCALE GENOMIC DNA]</scope>
    <source>
        <strain evidence="6">RWD-64-598 SS2</strain>
    </source>
</reference>
<comment type="caution">
    <text evidence="5">The sequence shown here is derived from an EMBL/GenBank/DDBJ whole genome shotgun (WGS) entry which is preliminary data.</text>
</comment>
<dbReference type="InterPro" id="IPR002018">
    <property type="entry name" value="CarbesteraseB"/>
</dbReference>
<keyword evidence="2 3" id="KW-0378">Hydrolase</keyword>
<feature type="chain" id="PRO_5024506012" description="Carboxylic ester hydrolase" evidence="3">
    <location>
        <begin position="20"/>
        <end position="576"/>
    </location>
</feature>
<dbReference type="AlphaFoldDB" id="A0A5M3MED5"/>